<gene>
    <name evidence="6" type="primary">metH_6</name>
    <name evidence="6" type="ORF">MGLY_09690</name>
</gene>
<dbReference type="PROSITE" id="PS51332">
    <property type="entry name" value="B12_BINDING"/>
    <property type="match status" value="1"/>
</dbReference>
<dbReference type="Gene3D" id="3.40.50.280">
    <property type="entry name" value="Cobalamin-binding domain"/>
    <property type="match status" value="1"/>
</dbReference>
<dbReference type="RefSeq" id="WP_156272234.1">
    <property type="nucleotide sequence ID" value="NZ_CP046244.1"/>
</dbReference>
<keyword evidence="7" id="KW-1185">Reference proteome</keyword>
<protein>
    <submittedName>
        <fullName evidence="6">Methionine synthase</fullName>
        <ecNumber evidence="6">2.1.1.13</ecNumber>
    </submittedName>
</protein>
<reference evidence="6 7" key="1">
    <citation type="submission" date="2019-11" db="EMBL/GenBank/DDBJ databases">
        <title>Genome sequence of Moorella glycerini DSM11254.</title>
        <authorList>
            <person name="Poehlein A."/>
            <person name="Boeer T."/>
            <person name="Daniel R."/>
        </authorList>
    </citation>
    <scope>NUCLEOTIDE SEQUENCE [LARGE SCALE GENOMIC DNA]</scope>
    <source>
        <strain evidence="6 7">DSM 11254</strain>
    </source>
</reference>
<dbReference type="Pfam" id="PF02310">
    <property type="entry name" value="B12-binding"/>
    <property type="match status" value="1"/>
</dbReference>
<dbReference type="PROSITE" id="PS51337">
    <property type="entry name" value="B12_BINDING_NTER"/>
    <property type="match status" value="1"/>
</dbReference>
<feature type="domain" description="B12-binding N-terminal" evidence="5">
    <location>
        <begin position="1"/>
        <end position="89"/>
    </location>
</feature>
<feature type="domain" description="B12-binding" evidence="4">
    <location>
        <begin position="89"/>
        <end position="215"/>
    </location>
</feature>
<dbReference type="SMART" id="SM01018">
    <property type="entry name" value="B12-binding_2"/>
    <property type="match status" value="1"/>
</dbReference>
<proteinExistence type="inferred from homology"/>
<dbReference type="GO" id="GO:0008705">
    <property type="term" value="F:methionine synthase activity"/>
    <property type="evidence" value="ECO:0007669"/>
    <property type="project" value="UniProtKB-EC"/>
</dbReference>
<evidence type="ECO:0000313" key="7">
    <source>
        <dbReference type="Proteomes" id="UP000425916"/>
    </source>
</evidence>
<dbReference type="Gene3D" id="1.10.1240.10">
    <property type="entry name" value="Methionine synthase domain"/>
    <property type="match status" value="1"/>
</dbReference>
<dbReference type="InterPro" id="IPR036724">
    <property type="entry name" value="Cobalamin-bd_sf"/>
</dbReference>
<evidence type="ECO:0000259" key="5">
    <source>
        <dbReference type="PROSITE" id="PS51337"/>
    </source>
</evidence>
<dbReference type="OrthoDB" id="9783599at2"/>
<dbReference type="GO" id="GO:0031419">
    <property type="term" value="F:cobalamin binding"/>
    <property type="evidence" value="ECO:0007669"/>
    <property type="project" value="InterPro"/>
</dbReference>
<dbReference type="SUPFAM" id="SSF52242">
    <property type="entry name" value="Cobalamin (vitamin B12)-binding domain"/>
    <property type="match status" value="1"/>
</dbReference>
<dbReference type="GO" id="GO:0050667">
    <property type="term" value="P:homocysteine metabolic process"/>
    <property type="evidence" value="ECO:0007669"/>
    <property type="project" value="TreeGrafter"/>
</dbReference>
<name>A0A6I5ZPD4_9FIRM</name>
<dbReference type="GO" id="GO:0046653">
    <property type="term" value="P:tetrahydrofolate metabolic process"/>
    <property type="evidence" value="ECO:0007669"/>
    <property type="project" value="TreeGrafter"/>
</dbReference>
<dbReference type="InterPro" id="IPR006158">
    <property type="entry name" value="Cobalamin-bd"/>
</dbReference>
<dbReference type="FunFam" id="3.40.50.280:FF:000003">
    <property type="entry name" value="Dimethylamine methyltransferase corrinoid protein"/>
    <property type="match status" value="1"/>
</dbReference>
<accession>A0A6I5ZPD4</accession>
<dbReference type="SUPFAM" id="SSF47644">
    <property type="entry name" value="Methionine synthase domain"/>
    <property type="match status" value="1"/>
</dbReference>
<dbReference type="GO" id="GO:0005829">
    <property type="term" value="C:cytosol"/>
    <property type="evidence" value="ECO:0007669"/>
    <property type="project" value="TreeGrafter"/>
</dbReference>
<evidence type="ECO:0000256" key="2">
    <source>
        <dbReference type="ARBA" id="ARBA00022723"/>
    </source>
</evidence>
<dbReference type="EC" id="2.1.1.13" evidence="6"/>
<dbReference type="InterPro" id="IPR036594">
    <property type="entry name" value="Meth_synthase_dom"/>
</dbReference>
<evidence type="ECO:0000256" key="1">
    <source>
        <dbReference type="ARBA" id="ARBA00010854"/>
    </source>
</evidence>
<dbReference type="PANTHER" id="PTHR45833:SF1">
    <property type="entry name" value="METHIONINE SYNTHASE"/>
    <property type="match status" value="1"/>
</dbReference>
<dbReference type="Pfam" id="PF02607">
    <property type="entry name" value="B12-binding_2"/>
    <property type="match status" value="1"/>
</dbReference>
<keyword evidence="3" id="KW-0170">Cobalt</keyword>
<dbReference type="CDD" id="cd02070">
    <property type="entry name" value="corrinoid_protein_B12-BD"/>
    <property type="match status" value="1"/>
</dbReference>
<dbReference type="InterPro" id="IPR050554">
    <property type="entry name" value="Met_Synthase/Corrinoid"/>
</dbReference>
<dbReference type="GO" id="GO:0046872">
    <property type="term" value="F:metal ion binding"/>
    <property type="evidence" value="ECO:0007669"/>
    <property type="project" value="UniProtKB-KW"/>
</dbReference>
<evidence type="ECO:0000256" key="3">
    <source>
        <dbReference type="ARBA" id="ARBA00023285"/>
    </source>
</evidence>
<sequence>MAVELQEIAKALIAGSQDQVRQLVGEALKEGVAPQEILQKGLIAGMDEVGRRFKANEMFVPEVLLCARAMHAGMDVLKPVMVEGAQGNKEKVVIGTVKGDLHDIGKNLVIMMLEGAGFKVIDLGMNVSPEKFLEVFEAEKPAVIGMSAMLTTTMQAMRDTIALFEKQGQRHKVKFLVGGAPVTAEFANKIGADGYGADAGEALELVKEFTLGRSA</sequence>
<dbReference type="PANTHER" id="PTHR45833">
    <property type="entry name" value="METHIONINE SYNTHASE"/>
    <property type="match status" value="1"/>
</dbReference>
<dbReference type="InterPro" id="IPR003759">
    <property type="entry name" value="Cbl-bd_cap"/>
</dbReference>
<keyword evidence="6" id="KW-0489">Methyltransferase</keyword>
<dbReference type="EMBL" id="CP046244">
    <property type="protein sequence ID" value="QGP91628.1"/>
    <property type="molecule type" value="Genomic_DNA"/>
</dbReference>
<evidence type="ECO:0000259" key="4">
    <source>
        <dbReference type="PROSITE" id="PS51332"/>
    </source>
</evidence>
<dbReference type="GO" id="GO:0032259">
    <property type="term" value="P:methylation"/>
    <property type="evidence" value="ECO:0007669"/>
    <property type="project" value="UniProtKB-KW"/>
</dbReference>
<evidence type="ECO:0000313" key="6">
    <source>
        <dbReference type="EMBL" id="QGP91628.1"/>
    </source>
</evidence>
<keyword evidence="2" id="KW-0479">Metal-binding</keyword>
<keyword evidence="6" id="KW-0808">Transferase</keyword>
<dbReference type="Proteomes" id="UP000425916">
    <property type="component" value="Chromosome"/>
</dbReference>
<dbReference type="AlphaFoldDB" id="A0A6I5ZPD4"/>
<organism evidence="6 7">
    <name type="scientific">Neomoorella glycerini</name>
    <dbReference type="NCBI Taxonomy" id="55779"/>
    <lineage>
        <taxon>Bacteria</taxon>
        <taxon>Bacillati</taxon>
        <taxon>Bacillota</taxon>
        <taxon>Clostridia</taxon>
        <taxon>Neomoorellales</taxon>
        <taxon>Neomoorellaceae</taxon>
        <taxon>Neomoorella</taxon>
    </lineage>
</organism>
<comment type="similarity">
    <text evidence="1">Belongs to the methylamine corrinoid protein family.</text>
</comment>